<evidence type="ECO:0000256" key="3">
    <source>
        <dbReference type="ARBA" id="ARBA00023125"/>
    </source>
</evidence>
<evidence type="ECO:0000313" key="10">
    <source>
        <dbReference type="Proteomes" id="UP001177140"/>
    </source>
</evidence>
<keyword evidence="10" id="KW-1185">Reference proteome</keyword>
<feature type="compositionally biased region" description="Basic and acidic residues" evidence="7">
    <location>
        <begin position="195"/>
        <end position="204"/>
    </location>
</feature>
<dbReference type="InterPro" id="IPR002100">
    <property type="entry name" value="TF_MADSbox"/>
</dbReference>
<protein>
    <recommendedName>
        <fullName evidence="8">MADS-box domain-containing protein</fullName>
    </recommendedName>
</protein>
<keyword evidence="5" id="KW-0539">Nucleus</keyword>
<dbReference type="SUPFAM" id="SSF55455">
    <property type="entry name" value="SRF-like"/>
    <property type="match status" value="1"/>
</dbReference>
<dbReference type="InterPro" id="IPR033897">
    <property type="entry name" value="SRF-like_MADS-box"/>
</dbReference>
<evidence type="ECO:0000256" key="6">
    <source>
        <dbReference type="SAM" id="Coils"/>
    </source>
</evidence>
<dbReference type="AlphaFoldDB" id="A0AA42ASG0"/>
<dbReference type="GO" id="GO:0000978">
    <property type="term" value="F:RNA polymerase II cis-regulatory region sequence-specific DNA binding"/>
    <property type="evidence" value="ECO:0007669"/>
    <property type="project" value="TreeGrafter"/>
</dbReference>
<feature type="compositionally biased region" description="Basic and acidic residues" evidence="7">
    <location>
        <begin position="177"/>
        <end position="186"/>
    </location>
</feature>
<dbReference type="CDD" id="cd00266">
    <property type="entry name" value="MADS_SRF_like"/>
    <property type="match status" value="1"/>
</dbReference>
<dbReference type="SMART" id="SM00432">
    <property type="entry name" value="MADS"/>
    <property type="match status" value="1"/>
</dbReference>
<feature type="region of interest" description="Disordered" evidence="7">
    <location>
        <begin position="147"/>
        <end position="166"/>
    </location>
</feature>
<evidence type="ECO:0000256" key="4">
    <source>
        <dbReference type="ARBA" id="ARBA00023163"/>
    </source>
</evidence>
<evidence type="ECO:0000256" key="5">
    <source>
        <dbReference type="ARBA" id="ARBA00023242"/>
    </source>
</evidence>
<organism evidence="9 10">
    <name type="scientific">Papaver nudicaule</name>
    <name type="common">Iceland poppy</name>
    <dbReference type="NCBI Taxonomy" id="74823"/>
    <lineage>
        <taxon>Eukaryota</taxon>
        <taxon>Viridiplantae</taxon>
        <taxon>Streptophyta</taxon>
        <taxon>Embryophyta</taxon>
        <taxon>Tracheophyta</taxon>
        <taxon>Spermatophyta</taxon>
        <taxon>Magnoliopsida</taxon>
        <taxon>Ranunculales</taxon>
        <taxon>Papaveraceae</taxon>
        <taxon>Papaveroideae</taxon>
        <taxon>Papaver</taxon>
    </lineage>
</organism>
<feature type="coiled-coil region" evidence="6">
    <location>
        <begin position="119"/>
        <end position="146"/>
    </location>
</feature>
<keyword evidence="3" id="KW-0238">DNA-binding</keyword>
<evidence type="ECO:0000313" key="9">
    <source>
        <dbReference type="EMBL" id="MCL7039091.1"/>
    </source>
</evidence>
<evidence type="ECO:0000256" key="7">
    <source>
        <dbReference type="SAM" id="MobiDB-lite"/>
    </source>
</evidence>
<dbReference type="PANTHER" id="PTHR11945:SF782">
    <property type="entry name" value="OS11G0229900 PROTEIN"/>
    <property type="match status" value="1"/>
</dbReference>
<accession>A0AA42ASG0</accession>
<dbReference type="GO" id="GO:0045944">
    <property type="term" value="P:positive regulation of transcription by RNA polymerase II"/>
    <property type="evidence" value="ECO:0007669"/>
    <property type="project" value="InterPro"/>
</dbReference>
<proteinExistence type="predicted"/>
<feature type="domain" description="MADS-box" evidence="8">
    <location>
        <begin position="1"/>
        <end position="62"/>
    </location>
</feature>
<keyword evidence="4" id="KW-0804">Transcription</keyword>
<evidence type="ECO:0000256" key="1">
    <source>
        <dbReference type="ARBA" id="ARBA00004123"/>
    </source>
</evidence>
<comment type="caution">
    <text evidence="9">The sequence shown here is derived from an EMBL/GenBank/DDBJ whole genome shotgun (WGS) entry which is preliminary data.</text>
</comment>
<dbReference type="GO" id="GO:0000981">
    <property type="term" value="F:DNA-binding transcription factor activity, RNA polymerase II-specific"/>
    <property type="evidence" value="ECO:0007669"/>
    <property type="project" value="InterPro"/>
</dbReference>
<gene>
    <name evidence="9" type="ORF">MKW94_006703</name>
</gene>
<keyword evidence="6" id="KW-0175">Coiled coil</keyword>
<feature type="region of interest" description="Disordered" evidence="7">
    <location>
        <begin position="175"/>
        <end position="228"/>
    </location>
</feature>
<evidence type="ECO:0000259" key="8">
    <source>
        <dbReference type="PROSITE" id="PS50066"/>
    </source>
</evidence>
<dbReference type="PROSITE" id="PS50066">
    <property type="entry name" value="MADS_BOX_2"/>
    <property type="match status" value="1"/>
</dbReference>
<name>A0AA42ASG0_PAPNU</name>
<evidence type="ECO:0000256" key="2">
    <source>
        <dbReference type="ARBA" id="ARBA00023015"/>
    </source>
</evidence>
<dbReference type="PANTHER" id="PTHR11945">
    <property type="entry name" value="MADS BOX PROTEIN"/>
    <property type="match status" value="1"/>
</dbReference>
<reference evidence="9" key="1">
    <citation type="submission" date="2022-03" db="EMBL/GenBank/DDBJ databases">
        <title>A functionally conserved STORR gene fusion in Papaver species that diverged 16.8 million years ago.</title>
        <authorList>
            <person name="Catania T."/>
        </authorList>
    </citation>
    <scope>NUCLEOTIDE SEQUENCE</scope>
    <source>
        <strain evidence="9">S-191538</strain>
    </source>
</reference>
<sequence length="244" mass="27232">MGRKRIDIEKIDDTNKRMVTFSKRRNGIMSKAEKLCKLCAEIVICIIVFSPAGKPFTFTNSPLGVCDIAERFVEEQAKEKKQGDKNTNKTKNSTLCGNKAGVVRSGTDAYWWDNIDMDKLDSVEKLKAMKETLANLKQNLIARKEKLTASSPLSSSSSTIDDTPMEVINVEDDTAITEEHQTRETSSEANPTTIAEEHETRETSSEANPATIAEKHQTRETSSEANPATIAEEQLDLNLYLGWR</sequence>
<dbReference type="Proteomes" id="UP001177140">
    <property type="component" value="Unassembled WGS sequence"/>
</dbReference>
<comment type="subcellular location">
    <subcellularLocation>
        <location evidence="1">Nucleus</location>
    </subcellularLocation>
</comment>
<dbReference type="EMBL" id="JAJJMA010197623">
    <property type="protein sequence ID" value="MCL7039091.1"/>
    <property type="molecule type" value="Genomic_DNA"/>
</dbReference>
<keyword evidence="2" id="KW-0805">Transcription regulation</keyword>
<dbReference type="GO" id="GO:0046983">
    <property type="term" value="F:protein dimerization activity"/>
    <property type="evidence" value="ECO:0007669"/>
    <property type="project" value="InterPro"/>
</dbReference>
<dbReference type="InterPro" id="IPR036879">
    <property type="entry name" value="TF_MADSbox_sf"/>
</dbReference>
<feature type="compositionally biased region" description="Basic and acidic residues" evidence="7">
    <location>
        <begin position="213"/>
        <end position="222"/>
    </location>
</feature>
<dbReference type="Pfam" id="PF00319">
    <property type="entry name" value="SRF-TF"/>
    <property type="match status" value="1"/>
</dbReference>
<dbReference type="Gene3D" id="3.40.1810.10">
    <property type="entry name" value="Transcription factor, MADS-box"/>
    <property type="match status" value="1"/>
</dbReference>
<dbReference type="PRINTS" id="PR00404">
    <property type="entry name" value="MADSDOMAIN"/>
</dbReference>
<dbReference type="GO" id="GO:0005634">
    <property type="term" value="C:nucleus"/>
    <property type="evidence" value="ECO:0007669"/>
    <property type="project" value="UniProtKB-SubCell"/>
</dbReference>